<accession>A6G850</accession>
<protein>
    <submittedName>
        <fullName evidence="3">Putative enzyme</fullName>
    </submittedName>
</protein>
<dbReference type="RefSeq" id="WP_006972895.1">
    <property type="nucleotide sequence ID" value="NZ_ABCS01000037.1"/>
</dbReference>
<dbReference type="InterPro" id="IPR050228">
    <property type="entry name" value="Carboxylesterase_BioH"/>
</dbReference>
<evidence type="ECO:0000256" key="1">
    <source>
        <dbReference type="SAM" id="MobiDB-lite"/>
    </source>
</evidence>
<organism evidence="3 4">
    <name type="scientific">Plesiocystis pacifica SIR-1</name>
    <dbReference type="NCBI Taxonomy" id="391625"/>
    <lineage>
        <taxon>Bacteria</taxon>
        <taxon>Pseudomonadati</taxon>
        <taxon>Myxococcota</taxon>
        <taxon>Polyangia</taxon>
        <taxon>Nannocystales</taxon>
        <taxon>Nannocystaceae</taxon>
        <taxon>Plesiocystis</taxon>
    </lineage>
</organism>
<feature type="domain" description="Serine aminopeptidase S33" evidence="2">
    <location>
        <begin position="35"/>
        <end position="242"/>
    </location>
</feature>
<proteinExistence type="predicted"/>
<reference evidence="3 4" key="1">
    <citation type="submission" date="2007-06" db="EMBL/GenBank/DDBJ databases">
        <authorList>
            <person name="Shimkets L."/>
            <person name="Ferriera S."/>
            <person name="Johnson J."/>
            <person name="Kravitz S."/>
            <person name="Beeson K."/>
            <person name="Sutton G."/>
            <person name="Rogers Y.-H."/>
            <person name="Friedman R."/>
            <person name="Frazier M."/>
            <person name="Venter J.C."/>
        </authorList>
    </citation>
    <scope>NUCLEOTIDE SEQUENCE [LARGE SCALE GENOMIC DNA]</scope>
    <source>
        <strain evidence="3 4">SIR-1</strain>
    </source>
</reference>
<dbReference type="OrthoDB" id="5495123at2"/>
<comment type="caution">
    <text evidence="3">The sequence shown here is derived from an EMBL/GenBank/DDBJ whole genome shotgun (WGS) entry which is preliminary data.</text>
</comment>
<dbReference type="eggNOG" id="COG2267">
    <property type="taxonomic scope" value="Bacteria"/>
</dbReference>
<evidence type="ECO:0000313" key="3">
    <source>
        <dbReference type="EMBL" id="EDM78012.1"/>
    </source>
</evidence>
<evidence type="ECO:0000313" key="4">
    <source>
        <dbReference type="Proteomes" id="UP000005801"/>
    </source>
</evidence>
<dbReference type="InterPro" id="IPR022742">
    <property type="entry name" value="Hydrolase_4"/>
</dbReference>
<feature type="region of interest" description="Disordered" evidence="1">
    <location>
        <begin position="306"/>
        <end position="332"/>
    </location>
</feature>
<dbReference type="AlphaFoldDB" id="A6G850"/>
<dbReference type="SUPFAM" id="SSF53474">
    <property type="entry name" value="alpha/beta-Hydrolases"/>
    <property type="match status" value="1"/>
</dbReference>
<feature type="compositionally biased region" description="Basic and acidic residues" evidence="1">
    <location>
        <begin position="320"/>
        <end position="332"/>
    </location>
</feature>
<dbReference type="PANTHER" id="PTHR43194">
    <property type="entry name" value="HYDROLASE ALPHA/BETA FOLD FAMILY"/>
    <property type="match status" value="1"/>
</dbReference>
<dbReference type="InterPro" id="IPR029058">
    <property type="entry name" value="AB_hydrolase_fold"/>
</dbReference>
<dbReference type="EMBL" id="ABCS01000037">
    <property type="protein sequence ID" value="EDM78012.1"/>
    <property type="molecule type" value="Genomic_DNA"/>
</dbReference>
<name>A6G850_9BACT</name>
<sequence>MQPLPPPVLHSLSADDGWLLRVWDYRPAFSAPRAARAVVVLGHAMMVDSWTLRRDDRPTLAAVLVAAGFRVLVPDLRGHGESGPVASDGGDWTYDDLIADVRHYVDLAASVEPELPVLLVGHSLFGQVSLAWQGTRNDPRVHAIAALACDMWNRRFEPSWWRRLLKRLLYWIPMMIIELVGYLPIRWARFGSADEPRSYWRQAWSWLRSNRWCSVDGKTDYWAALEALDVPVLHLVSEGDWIMGRPQSASRWTAPVATRELVVLGRDDAPGELAKLRPSHMALVTDPANKLAWHWVAGWLGRAAEPAEAAAPSSADDEPERGRATGWDHDED</sequence>
<dbReference type="PANTHER" id="PTHR43194:SF2">
    <property type="entry name" value="PEROXISOMAL MEMBRANE PROTEIN LPX1"/>
    <property type="match status" value="1"/>
</dbReference>
<gene>
    <name evidence="3" type="ORF">PPSIR1_19424</name>
</gene>
<evidence type="ECO:0000259" key="2">
    <source>
        <dbReference type="Pfam" id="PF12146"/>
    </source>
</evidence>
<dbReference type="Gene3D" id="3.40.50.1820">
    <property type="entry name" value="alpha/beta hydrolase"/>
    <property type="match status" value="1"/>
</dbReference>
<dbReference type="Pfam" id="PF12146">
    <property type="entry name" value="Hydrolase_4"/>
    <property type="match status" value="1"/>
</dbReference>
<keyword evidence="4" id="KW-1185">Reference proteome</keyword>
<dbReference type="STRING" id="391625.PPSIR1_19424"/>
<dbReference type="Proteomes" id="UP000005801">
    <property type="component" value="Unassembled WGS sequence"/>
</dbReference>